<feature type="compositionally biased region" description="Polar residues" evidence="5">
    <location>
        <begin position="17"/>
        <end position="34"/>
    </location>
</feature>
<organism evidence="7 8">
    <name type="scientific">Acrobeloides nanus</name>
    <dbReference type="NCBI Taxonomy" id="290746"/>
    <lineage>
        <taxon>Eukaryota</taxon>
        <taxon>Metazoa</taxon>
        <taxon>Ecdysozoa</taxon>
        <taxon>Nematoda</taxon>
        <taxon>Chromadorea</taxon>
        <taxon>Rhabditida</taxon>
        <taxon>Tylenchina</taxon>
        <taxon>Cephalobomorpha</taxon>
        <taxon>Cephaloboidea</taxon>
        <taxon>Cephalobidae</taxon>
        <taxon>Acrobeloides</taxon>
    </lineage>
</organism>
<evidence type="ECO:0000256" key="3">
    <source>
        <dbReference type="ARBA" id="ARBA00022840"/>
    </source>
</evidence>
<dbReference type="PANTHER" id="PTHR23077">
    <property type="entry name" value="AAA-FAMILY ATPASE"/>
    <property type="match status" value="1"/>
</dbReference>
<evidence type="ECO:0000256" key="5">
    <source>
        <dbReference type="SAM" id="MobiDB-lite"/>
    </source>
</evidence>
<evidence type="ECO:0000256" key="1">
    <source>
        <dbReference type="ARBA" id="ARBA00006914"/>
    </source>
</evidence>
<dbReference type="Pfam" id="PF17862">
    <property type="entry name" value="AAA_lid_3"/>
    <property type="match status" value="2"/>
</dbReference>
<dbReference type="InterPro" id="IPR003959">
    <property type="entry name" value="ATPase_AAA_core"/>
</dbReference>
<dbReference type="InterPro" id="IPR027417">
    <property type="entry name" value="P-loop_NTPase"/>
</dbReference>
<keyword evidence="3 4" id="KW-0067">ATP-binding</keyword>
<dbReference type="CDD" id="cd19530">
    <property type="entry name" value="RecA-like_NVL_r2-like"/>
    <property type="match status" value="1"/>
</dbReference>
<feature type="domain" description="AAA+ ATPase" evidence="6">
    <location>
        <begin position="431"/>
        <end position="567"/>
    </location>
</feature>
<dbReference type="InterPro" id="IPR050168">
    <property type="entry name" value="AAA_ATPase_domain"/>
</dbReference>
<feature type="domain" description="AAA+ ATPase" evidence="6">
    <location>
        <begin position="110"/>
        <end position="269"/>
    </location>
</feature>
<protein>
    <submittedName>
        <fullName evidence="8">AAA+ ATPase domain-containing protein</fullName>
    </submittedName>
</protein>
<evidence type="ECO:0000313" key="7">
    <source>
        <dbReference type="Proteomes" id="UP000887540"/>
    </source>
</evidence>
<evidence type="ECO:0000313" key="8">
    <source>
        <dbReference type="WBParaSite" id="ACRNAN_scaffold27.g27295.t1"/>
    </source>
</evidence>
<dbReference type="PROSITE" id="PS00674">
    <property type="entry name" value="AAA"/>
    <property type="match status" value="1"/>
</dbReference>
<dbReference type="Pfam" id="PF00004">
    <property type="entry name" value="AAA"/>
    <property type="match status" value="2"/>
</dbReference>
<dbReference type="PANTHER" id="PTHR23077:SF171">
    <property type="entry name" value="NUCLEAR VALOSIN-CONTAINING PROTEIN-LIKE"/>
    <property type="match status" value="1"/>
</dbReference>
<accession>A0A914DK38</accession>
<dbReference type="GO" id="GO:0005634">
    <property type="term" value="C:nucleus"/>
    <property type="evidence" value="ECO:0007669"/>
    <property type="project" value="TreeGrafter"/>
</dbReference>
<evidence type="ECO:0000256" key="4">
    <source>
        <dbReference type="RuleBase" id="RU003651"/>
    </source>
</evidence>
<comment type="similarity">
    <text evidence="1 4">Belongs to the AAA ATPase family.</text>
</comment>
<dbReference type="AlphaFoldDB" id="A0A914DK38"/>
<dbReference type="InterPro" id="IPR003593">
    <property type="entry name" value="AAA+_ATPase"/>
</dbReference>
<keyword evidence="2 4" id="KW-0547">Nucleotide-binding</keyword>
<evidence type="ECO:0000259" key="6">
    <source>
        <dbReference type="SMART" id="SM00382"/>
    </source>
</evidence>
<dbReference type="InterPro" id="IPR003960">
    <property type="entry name" value="ATPase_AAA_CS"/>
</dbReference>
<sequence>MTLTPTPALYTNAKRPATSNDTAETSSHNQQDSEIPSAHLRKKNKRTMDNGEGPPMKKGFGAIEMVQIVPQKARYTFADLGGCESQFLEVCRLTMHLKHPEIHSTLGIQPPNGVLLHGPPGCGKTMFAEAIAGEFELPLIRISSTELVAGISGETEEKIRLLFQKAAQHAPCLLLLDEIDVIAQKRETAQRDMERRVVSQLIACLDDIGRSVSHSDSSDQDLIIDTPILPINRPKHFLVIGTTSRLEVIDSALRRAGRFDKELALGIPDERARTKILEIVCRGLRMDSNISMKTLARLTPGYVGADLQALSREAALCAVNRLFENILNSTKKRHQTIDEINLELQKMLSFLKSNQDLDPNKFDDLFIRMEDFQRALAIIHPSAKREGFATVPDVSWQDIGALKDVRNELEWSILYPIKRPEDFELLGVSTRPQGILLCGPPGCGKTLLAKAIANETGMNFISVKGPELLSMYVGESERAVRTVFQRARDSAPCVIFFDEVDALVPKRSMNETSGSARLVNQLLTEMDGIQERKGVFIIGATNRPDIVDPAILRPGRLDKILFVDFPNAAERADILRKATKNCTRPKVAADVDFDAYSQNPAMEYFSGADITALVHEASLLALKERLSSGDERIDSIQKKHFEEALHNVKPSVNPGDRDRYLKLKNIYKK</sequence>
<dbReference type="GO" id="GO:0042254">
    <property type="term" value="P:ribosome biogenesis"/>
    <property type="evidence" value="ECO:0007669"/>
    <property type="project" value="TreeGrafter"/>
</dbReference>
<dbReference type="Proteomes" id="UP000887540">
    <property type="component" value="Unplaced"/>
</dbReference>
<name>A0A914DK38_9BILA</name>
<dbReference type="GO" id="GO:0005524">
    <property type="term" value="F:ATP binding"/>
    <property type="evidence" value="ECO:0007669"/>
    <property type="project" value="UniProtKB-KW"/>
</dbReference>
<dbReference type="GO" id="GO:0016887">
    <property type="term" value="F:ATP hydrolysis activity"/>
    <property type="evidence" value="ECO:0007669"/>
    <property type="project" value="InterPro"/>
</dbReference>
<feature type="region of interest" description="Disordered" evidence="5">
    <location>
        <begin position="1"/>
        <end position="57"/>
    </location>
</feature>
<keyword evidence="7" id="KW-1185">Reference proteome</keyword>
<dbReference type="Gene3D" id="3.40.50.300">
    <property type="entry name" value="P-loop containing nucleotide triphosphate hydrolases"/>
    <property type="match status" value="2"/>
</dbReference>
<dbReference type="FunFam" id="3.40.50.300:FF:000149">
    <property type="entry name" value="Nuclear valosin-containing protein-like"/>
    <property type="match status" value="1"/>
</dbReference>
<dbReference type="WBParaSite" id="ACRNAN_scaffold27.g27295.t1">
    <property type="protein sequence ID" value="ACRNAN_scaffold27.g27295.t1"/>
    <property type="gene ID" value="ACRNAN_scaffold27.g27295"/>
</dbReference>
<reference evidence="8" key="1">
    <citation type="submission" date="2022-11" db="UniProtKB">
        <authorList>
            <consortium name="WormBaseParasite"/>
        </authorList>
    </citation>
    <scope>IDENTIFICATION</scope>
</reference>
<dbReference type="GO" id="GO:1990275">
    <property type="term" value="F:preribosome binding"/>
    <property type="evidence" value="ECO:0007669"/>
    <property type="project" value="TreeGrafter"/>
</dbReference>
<proteinExistence type="inferred from homology"/>
<dbReference type="GO" id="GO:0003723">
    <property type="term" value="F:RNA binding"/>
    <property type="evidence" value="ECO:0007669"/>
    <property type="project" value="TreeGrafter"/>
</dbReference>
<dbReference type="Gene3D" id="1.10.8.60">
    <property type="match status" value="2"/>
</dbReference>
<dbReference type="FunFam" id="3.40.50.300:FF:000365">
    <property type="entry name" value="Ribosome biogenesis ATPase RIX7"/>
    <property type="match status" value="1"/>
</dbReference>
<evidence type="ECO:0000256" key="2">
    <source>
        <dbReference type="ARBA" id="ARBA00022741"/>
    </source>
</evidence>
<dbReference type="SUPFAM" id="SSF52540">
    <property type="entry name" value="P-loop containing nucleoside triphosphate hydrolases"/>
    <property type="match status" value="2"/>
</dbReference>
<dbReference type="InterPro" id="IPR041569">
    <property type="entry name" value="AAA_lid_3"/>
</dbReference>
<dbReference type="SMART" id="SM00382">
    <property type="entry name" value="AAA"/>
    <property type="match status" value="2"/>
</dbReference>